<dbReference type="Proteomes" id="UP000326950">
    <property type="component" value="Unassembled WGS sequence"/>
</dbReference>
<evidence type="ECO:0000256" key="5">
    <source>
        <dbReference type="ARBA" id="ARBA00023136"/>
    </source>
</evidence>
<feature type="transmembrane region" description="Helical" evidence="7">
    <location>
        <begin position="287"/>
        <end position="309"/>
    </location>
</feature>
<feature type="transmembrane region" description="Helical" evidence="7">
    <location>
        <begin position="329"/>
        <end position="357"/>
    </location>
</feature>
<keyword evidence="5 7" id="KW-0472">Membrane</keyword>
<feature type="transmembrane region" description="Helical" evidence="7">
    <location>
        <begin position="444"/>
        <end position="464"/>
    </location>
</feature>
<organism evidence="8 9">
    <name type="scientific">Aspergillus tamarii</name>
    <dbReference type="NCBI Taxonomy" id="41984"/>
    <lineage>
        <taxon>Eukaryota</taxon>
        <taxon>Fungi</taxon>
        <taxon>Dikarya</taxon>
        <taxon>Ascomycota</taxon>
        <taxon>Pezizomycotina</taxon>
        <taxon>Eurotiomycetes</taxon>
        <taxon>Eurotiomycetidae</taxon>
        <taxon>Eurotiales</taxon>
        <taxon>Aspergillaceae</taxon>
        <taxon>Aspergillus</taxon>
        <taxon>Aspergillus subgen. Circumdati</taxon>
    </lineage>
</organism>
<feature type="transmembrane region" description="Helical" evidence="7">
    <location>
        <begin position="145"/>
        <end position="167"/>
    </location>
</feature>
<evidence type="ECO:0000313" key="8">
    <source>
        <dbReference type="EMBL" id="KAE8161613.1"/>
    </source>
</evidence>
<evidence type="ECO:0000256" key="2">
    <source>
        <dbReference type="ARBA" id="ARBA00022448"/>
    </source>
</evidence>
<gene>
    <name evidence="8" type="ORF">BDV40DRAFT_313056</name>
</gene>
<evidence type="ECO:0000256" key="6">
    <source>
        <dbReference type="SAM" id="MobiDB-lite"/>
    </source>
</evidence>
<evidence type="ECO:0000313" key="9">
    <source>
        <dbReference type="Proteomes" id="UP000326950"/>
    </source>
</evidence>
<proteinExistence type="predicted"/>
<dbReference type="PANTHER" id="PTHR45649">
    <property type="entry name" value="AMINO-ACID PERMEASE BAT1"/>
    <property type="match status" value="1"/>
</dbReference>
<feature type="transmembrane region" description="Helical" evidence="7">
    <location>
        <begin position="209"/>
        <end position="227"/>
    </location>
</feature>
<dbReference type="GO" id="GO:0022857">
    <property type="term" value="F:transmembrane transporter activity"/>
    <property type="evidence" value="ECO:0007669"/>
    <property type="project" value="InterPro"/>
</dbReference>
<feature type="transmembrane region" description="Helical" evidence="7">
    <location>
        <begin position="476"/>
        <end position="496"/>
    </location>
</feature>
<dbReference type="AlphaFoldDB" id="A0A5N6UT53"/>
<feature type="transmembrane region" description="Helical" evidence="7">
    <location>
        <begin position="247"/>
        <end position="266"/>
    </location>
</feature>
<feature type="transmembrane region" description="Helical" evidence="7">
    <location>
        <begin position="179"/>
        <end position="197"/>
    </location>
</feature>
<dbReference type="PANTHER" id="PTHR45649:SF4">
    <property type="entry name" value="TRANSPORTER, PUTATIVE (EUROFUNG)-RELATED"/>
    <property type="match status" value="1"/>
</dbReference>
<keyword evidence="4 7" id="KW-1133">Transmembrane helix</keyword>
<feature type="region of interest" description="Disordered" evidence="6">
    <location>
        <begin position="1"/>
        <end position="40"/>
    </location>
</feature>
<dbReference type="InterPro" id="IPR002293">
    <property type="entry name" value="AA/rel_permease1"/>
</dbReference>
<dbReference type="EMBL" id="ML738640">
    <property type="protein sequence ID" value="KAE8161613.1"/>
    <property type="molecule type" value="Genomic_DNA"/>
</dbReference>
<feature type="transmembrane region" description="Helical" evidence="7">
    <location>
        <begin position="389"/>
        <end position="407"/>
    </location>
</feature>
<accession>A0A5N6UT53</accession>
<protein>
    <submittedName>
        <fullName evidence="8">Amino acid permease-domain-containing protein</fullName>
    </submittedName>
</protein>
<reference evidence="8 9" key="1">
    <citation type="submission" date="2019-04" db="EMBL/GenBank/DDBJ databases">
        <title>Friends and foes A comparative genomics study of 23 Aspergillus species from section Flavi.</title>
        <authorList>
            <consortium name="DOE Joint Genome Institute"/>
            <person name="Kjaerbolling I."/>
            <person name="Vesth T."/>
            <person name="Frisvad J.C."/>
            <person name="Nybo J.L."/>
            <person name="Theobald S."/>
            <person name="Kildgaard S."/>
            <person name="Isbrandt T."/>
            <person name="Kuo A."/>
            <person name="Sato A."/>
            <person name="Lyhne E.K."/>
            <person name="Kogle M.E."/>
            <person name="Wiebenga A."/>
            <person name="Kun R.S."/>
            <person name="Lubbers R.J."/>
            <person name="Makela M.R."/>
            <person name="Barry K."/>
            <person name="Chovatia M."/>
            <person name="Clum A."/>
            <person name="Daum C."/>
            <person name="Haridas S."/>
            <person name="He G."/>
            <person name="LaButti K."/>
            <person name="Lipzen A."/>
            <person name="Mondo S."/>
            <person name="Riley R."/>
            <person name="Salamov A."/>
            <person name="Simmons B.A."/>
            <person name="Magnuson J.K."/>
            <person name="Henrissat B."/>
            <person name="Mortensen U.H."/>
            <person name="Larsen T.O."/>
            <person name="Devries R.P."/>
            <person name="Grigoriev I.V."/>
            <person name="Machida M."/>
            <person name="Baker S.E."/>
            <person name="Andersen M.R."/>
        </authorList>
    </citation>
    <scope>NUCLEOTIDE SEQUENCE [LARGE SCALE GENOMIC DNA]</scope>
    <source>
        <strain evidence="8 9">CBS 117626</strain>
    </source>
</reference>
<keyword evidence="9" id="KW-1185">Reference proteome</keyword>
<sequence>MTTATKFAPNTLKPGNPISATVSRNIDMEDNNNNGEEIGTRYDQSDMTRMGKIQEFKRNLRPLAALSFASVLQATWEFLLIGNTEALVNGGRAGLFWTYKWTFAGFGLINLTMSPTSGGQYHWVSELASPHYQRVLSYITGWMSVLAWQAGAASGSFLTGTIIQGLISVKDPSYKPENWQGTLLVFAMILVIYFFNVYAARWMPRIQNLLLALHILCFVIVITVLWAMTPRQPAGAVFLEFSNAGGWSSMGLALMVGQISAIYAGLSSDATAHMSEEVRDAGRYVPIAIVWGFFTNGAMAIVLVITYLFAMPSLEGALDDPTGFPFIHVFKNVVVTAGVNGLTAIILIPVIFSNILFNASTARQTYAFARDKGLPYSKWICKVDPKRKLPVNAIGLSCVISGLLALINIGSDTAFHAIISLNVAALILSYPETLPPQRWSIGKYGIWVNAAALVYVVFAFFFSFWPTSTPVTLTTFNWSVVIFLAVFSISAVMYMIKGQKEYAGPVISVRRDAIPQARVQ</sequence>
<dbReference type="PIRSF" id="PIRSF006060">
    <property type="entry name" value="AA_transporter"/>
    <property type="match status" value="1"/>
</dbReference>
<keyword evidence="2" id="KW-0813">Transport</keyword>
<dbReference type="GO" id="GO:0016020">
    <property type="term" value="C:membrane"/>
    <property type="evidence" value="ECO:0007669"/>
    <property type="project" value="UniProtKB-SubCell"/>
</dbReference>
<dbReference type="OrthoDB" id="3257095at2759"/>
<evidence type="ECO:0000256" key="1">
    <source>
        <dbReference type="ARBA" id="ARBA00004141"/>
    </source>
</evidence>
<evidence type="ECO:0000256" key="7">
    <source>
        <dbReference type="SAM" id="Phobius"/>
    </source>
</evidence>
<keyword evidence="3 7" id="KW-0812">Transmembrane</keyword>
<evidence type="ECO:0000256" key="3">
    <source>
        <dbReference type="ARBA" id="ARBA00022692"/>
    </source>
</evidence>
<dbReference type="Pfam" id="PF13520">
    <property type="entry name" value="AA_permease_2"/>
    <property type="match status" value="1"/>
</dbReference>
<evidence type="ECO:0000256" key="4">
    <source>
        <dbReference type="ARBA" id="ARBA00022989"/>
    </source>
</evidence>
<comment type="subcellular location">
    <subcellularLocation>
        <location evidence="1">Membrane</location>
        <topology evidence="1">Multi-pass membrane protein</topology>
    </subcellularLocation>
</comment>
<feature type="transmembrane region" description="Helical" evidence="7">
    <location>
        <begin position="413"/>
        <end position="432"/>
    </location>
</feature>
<name>A0A5N6UT53_ASPTM</name>
<dbReference type="Gene3D" id="1.20.1740.10">
    <property type="entry name" value="Amino acid/polyamine transporter I"/>
    <property type="match status" value="1"/>
</dbReference>